<keyword evidence="3" id="KW-0732">Signal</keyword>
<keyword evidence="2" id="KW-0964">Secreted</keyword>
<feature type="domain" description="Single" evidence="4">
    <location>
        <begin position="32"/>
        <end position="96"/>
    </location>
</feature>
<reference evidence="5" key="1">
    <citation type="submission" date="2019-09" db="EMBL/GenBank/DDBJ databases">
        <title>Organ-specific transcriptomic study of the physiology of the cattle tick, Rhipicephalus microplus.</title>
        <authorList>
            <person name="Tirloni L."/>
            <person name="Braz G."/>
            <person name="Gandara A.C.P."/>
            <person name="Sabadin G.A."/>
            <person name="da Silva R.M."/>
            <person name="Guizzo M.G."/>
            <person name="Machado J.A."/>
            <person name="Costa E.P."/>
            <person name="Gomes H.F."/>
            <person name="Moraes J."/>
            <person name="Mota M.B.S."/>
            <person name="Mesquita R.D."/>
            <person name="Alvarenga P.H."/>
            <person name="Alves F."/>
            <person name="Seixas A."/>
            <person name="da Fonseca R.N."/>
            <person name="Fogaca A."/>
            <person name="Logullo C."/>
            <person name="Tanaka A."/>
            <person name="Daffre S."/>
            <person name="Termignoni C."/>
            <person name="Vaz I.S.Jr."/>
            <person name="Oliveira P.L."/>
            <person name="Ribeiro J.M."/>
        </authorList>
    </citation>
    <scope>NUCLEOTIDE SEQUENCE</scope>
    <source>
        <strain evidence="5">Porto Alegre</strain>
    </source>
</reference>
<name>A0A6M2D5A6_RHIMP</name>
<evidence type="ECO:0000256" key="3">
    <source>
        <dbReference type="SAM" id="SignalP"/>
    </source>
</evidence>
<comment type="subcellular location">
    <subcellularLocation>
        <location evidence="1">Secreted</location>
    </subcellularLocation>
</comment>
<feature type="signal peptide" evidence="3">
    <location>
        <begin position="1"/>
        <end position="24"/>
    </location>
</feature>
<proteinExistence type="predicted"/>
<dbReference type="Pfam" id="PF15430">
    <property type="entry name" value="SVWC"/>
    <property type="match status" value="1"/>
</dbReference>
<dbReference type="GO" id="GO:0005576">
    <property type="term" value="C:extracellular region"/>
    <property type="evidence" value="ECO:0007669"/>
    <property type="project" value="UniProtKB-SubCell"/>
</dbReference>
<sequence>MIKVFVTVLLCLIYVTWNAHEAEAKPRKRRPCHHNGTTLPPGYYGAQEYPCEYWWCRRNGNVSVTKCRQPPPPRDSGYGNCKNVRYGGKWPHCCRYTRLC</sequence>
<dbReference type="EMBL" id="GHWJ01008183">
    <property type="protein sequence ID" value="NOV40920.1"/>
    <property type="molecule type" value="Transcribed_RNA"/>
</dbReference>
<feature type="chain" id="PRO_5026701201" description="Single domain-containing protein" evidence="3">
    <location>
        <begin position="25"/>
        <end position="100"/>
    </location>
</feature>
<accession>A0A6M2D5A6</accession>
<evidence type="ECO:0000259" key="4">
    <source>
        <dbReference type="Pfam" id="PF15430"/>
    </source>
</evidence>
<evidence type="ECO:0000256" key="2">
    <source>
        <dbReference type="ARBA" id="ARBA00022525"/>
    </source>
</evidence>
<evidence type="ECO:0000256" key="1">
    <source>
        <dbReference type="ARBA" id="ARBA00004613"/>
    </source>
</evidence>
<evidence type="ECO:0000313" key="5">
    <source>
        <dbReference type="EMBL" id="NOV40920.1"/>
    </source>
</evidence>
<organism evidence="5">
    <name type="scientific">Rhipicephalus microplus</name>
    <name type="common">Cattle tick</name>
    <name type="synonym">Boophilus microplus</name>
    <dbReference type="NCBI Taxonomy" id="6941"/>
    <lineage>
        <taxon>Eukaryota</taxon>
        <taxon>Metazoa</taxon>
        <taxon>Ecdysozoa</taxon>
        <taxon>Arthropoda</taxon>
        <taxon>Chelicerata</taxon>
        <taxon>Arachnida</taxon>
        <taxon>Acari</taxon>
        <taxon>Parasitiformes</taxon>
        <taxon>Ixodida</taxon>
        <taxon>Ixodoidea</taxon>
        <taxon>Ixodidae</taxon>
        <taxon>Rhipicephalinae</taxon>
        <taxon>Rhipicephalus</taxon>
        <taxon>Boophilus</taxon>
    </lineage>
</organism>
<protein>
    <recommendedName>
        <fullName evidence="4">Single domain-containing protein</fullName>
    </recommendedName>
</protein>
<dbReference type="AlphaFoldDB" id="A0A6M2D5A6"/>
<dbReference type="InterPro" id="IPR029277">
    <property type="entry name" value="SVWC_dom"/>
</dbReference>